<gene>
    <name evidence="1" type="ORF">QFC20_002222</name>
</gene>
<dbReference type="Proteomes" id="UP001230649">
    <property type="component" value="Unassembled WGS sequence"/>
</dbReference>
<comment type="caution">
    <text evidence="1">The sequence shown here is derived from an EMBL/GenBank/DDBJ whole genome shotgun (WGS) entry which is preliminary data.</text>
</comment>
<organism evidence="1 2">
    <name type="scientific">Naganishia adeliensis</name>
    <dbReference type="NCBI Taxonomy" id="92952"/>
    <lineage>
        <taxon>Eukaryota</taxon>
        <taxon>Fungi</taxon>
        <taxon>Dikarya</taxon>
        <taxon>Basidiomycota</taxon>
        <taxon>Agaricomycotina</taxon>
        <taxon>Tremellomycetes</taxon>
        <taxon>Filobasidiales</taxon>
        <taxon>Filobasidiaceae</taxon>
        <taxon>Naganishia</taxon>
    </lineage>
</organism>
<keyword evidence="2" id="KW-1185">Reference proteome</keyword>
<dbReference type="EMBL" id="JASBWS010000015">
    <property type="protein sequence ID" value="KAJ9112434.1"/>
    <property type="molecule type" value="Genomic_DNA"/>
</dbReference>
<protein>
    <submittedName>
        <fullName evidence="1">Uncharacterized protein</fullName>
    </submittedName>
</protein>
<name>A0ACC2WL19_9TREE</name>
<sequence length="1030" mass="111126">MSSFSADGQHSATDQKETAGSAPTSAPQSLNYPTNGEHPEMNADSSHAEGGDRRAKSSSPLSQYDEDAKDRDEEEDADMDIDMDMDLEDRDEEVLADQTDRISESTVQPQATPSKSASNPSGLPAEDDDEELDELDEDDERQSSVTSSTIPLTSLDDSPNHRQRLGQGRTTTSHGAVPRTLGVSEPSVVPSRADMIETALGESSTLSSIVEAADALSREQEEESQQTDELSNSDLTDDLSDDSGIDQEEEEEEEEDDEPEDEEQGRQAHREFSASPSLSPGSSVLSLPHDQDEVAGPNGITMNGTQKHADSKKVSASNGDPTLSPSKTLKLTLKVTKSPVNSADRRKEVDAPHGEDIESGEYANNAQSVFAKSPPTSTSAAIPTPSHHRKPSIFGTATLEEDEQQDEAEPEDGDLSDAADDPAEKDEPEHEADEGEGAPVNEEKADDSEVEDVDGATSQPTKAAGKLNTPSGKPSSQTTNSSATPAAVHSERAPSTLSSAPSQPTLEALAALLKIEIKFAALRDQLYIERMNEISKEEEMVMNGTHSSLVYLHNILTARHDNLLRLADLRMKQIETEAELVRDWDKKTCLAWWDDSKDQLIKHEYENNARKRRKIEKDKHDFDMPKPVPKALPSKNVTPQDRQARAFDWNAGPSITPLNTDDVSNDLLAMGIGVRPTYRSTANPPVLAGMMPQQVNLPSYGRQPVAVVSGIGGRQPYAGDEVVMNDMMTSTGFADPNQHRQPSGHHHHYHHHHHHHHVPALAAGPSHRSQAPRQHPQYSSAVPIMDQTIYGQAQARREGRQVPTTIDPFESGRRRERGNEDALAGLNGTAMGSSNRGDKHRRQAAEIPDFQPIDGPVPKKRKTGETYHSSANGKQPRSLMDVKVDGTEASIDPRLGSTAASGSLVHHRSASPQNQKRDSATNPLTSGGPSMMPPPNINHSSVSGFSSTSAGGRTGDTSNHLMGTASLSAGPQQPPQAGHAQSSSASVPAGQQQQPTSASWAYRFPTGATPGMPPTENRNRYLAGMAAARN</sequence>
<evidence type="ECO:0000313" key="1">
    <source>
        <dbReference type="EMBL" id="KAJ9112434.1"/>
    </source>
</evidence>
<accession>A0ACC2WL19</accession>
<proteinExistence type="predicted"/>
<evidence type="ECO:0000313" key="2">
    <source>
        <dbReference type="Proteomes" id="UP001230649"/>
    </source>
</evidence>
<reference evidence="1" key="1">
    <citation type="submission" date="2023-04" db="EMBL/GenBank/DDBJ databases">
        <title>Draft Genome sequencing of Naganishia species isolated from polar environments using Oxford Nanopore Technology.</title>
        <authorList>
            <person name="Leo P."/>
            <person name="Venkateswaran K."/>
        </authorList>
    </citation>
    <scope>NUCLEOTIDE SEQUENCE</scope>
    <source>
        <strain evidence="1">MNA-CCFEE 5262</strain>
    </source>
</reference>